<evidence type="ECO:0000313" key="2">
    <source>
        <dbReference type="EMBL" id="GAJ93748.1"/>
    </source>
</evidence>
<proteinExistence type="predicted"/>
<evidence type="ECO:0000256" key="1">
    <source>
        <dbReference type="SAM" id="SignalP"/>
    </source>
</evidence>
<dbReference type="EMBL" id="BAYX01000006">
    <property type="protein sequence ID" value="GAJ93748.1"/>
    <property type="molecule type" value="Genomic_DNA"/>
</dbReference>
<reference evidence="2 3" key="1">
    <citation type="submission" date="2014-05" db="EMBL/GenBank/DDBJ databases">
        <title>Whole genome shotgun sequence of Rhizobium rhizogenes NBRC 13257.</title>
        <authorList>
            <person name="Katano-Makiyama Y."/>
            <person name="Hosoyama A."/>
            <person name="Hashimoto M."/>
            <person name="Hosoyama Y."/>
            <person name="Noguchi M."/>
            <person name="Tsuchikane K."/>
            <person name="Kimura A."/>
            <person name="Ohji S."/>
            <person name="Ichikawa N."/>
            <person name="Yamazoe A."/>
            <person name="Fujita N."/>
        </authorList>
    </citation>
    <scope>NUCLEOTIDE SEQUENCE [LARGE SCALE GENOMIC DNA]</scope>
    <source>
        <strain evidence="2 3">NBRC 13257</strain>
    </source>
</reference>
<protein>
    <submittedName>
        <fullName evidence="2">Uncharacterized protein</fullName>
    </submittedName>
</protein>
<accession>A0AA87U968</accession>
<gene>
    <name evidence="2" type="ORF">RRH01S_06_03690</name>
</gene>
<dbReference type="RefSeq" id="WP_042472953.1">
    <property type="nucleotide sequence ID" value="NZ_BAYX01000006.1"/>
</dbReference>
<comment type="caution">
    <text evidence="2">The sequence shown here is derived from an EMBL/GenBank/DDBJ whole genome shotgun (WGS) entry which is preliminary data.</text>
</comment>
<sequence>MKRVVGILIVFAMSAGVVEAASCESNFKTSGVPMVTAVSYKTWQELPKAKAATVLKTLAQAVAAEGFSGIKIDRDLSAIDAYQETTGSGRIQTLRVVARQIGAGVRVDAIFDIQAGQVTSNNAVRTGLCNIVNSVSR</sequence>
<dbReference type="Proteomes" id="UP000026941">
    <property type="component" value="Unassembled WGS sequence"/>
</dbReference>
<feature type="chain" id="PRO_5041724487" evidence="1">
    <location>
        <begin position="21"/>
        <end position="137"/>
    </location>
</feature>
<feature type="signal peptide" evidence="1">
    <location>
        <begin position="1"/>
        <end position="20"/>
    </location>
</feature>
<dbReference type="AlphaFoldDB" id="A0AA87U968"/>
<organism evidence="2 3">
    <name type="scientific">Rhizobium rhizogenes NBRC 13257</name>
    <dbReference type="NCBI Taxonomy" id="1220581"/>
    <lineage>
        <taxon>Bacteria</taxon>
        <taxon>Pseudomonadati</taxon>
        <taxon>Pseudomonadota</taxon>
        <taxon>Alphaproteobacteria</taxon>
        <taxon>Hyphomicrobiales</taxon>
        <taxon>Rhizobiaceae</taxon>
        <taxon>Rhizobium/Agrobacterium group</taxon>
        <taxon>Rhizobium</taxon>
    </lineage>
</organism>
<name>A0AA87U968_RHIRH</name>
<evidence type="ECO:0000313" key="3">
    <source>
        <dbReference type="Proteomes" id="UP000026941"/>
    </source>
</evidence>
<keyword evidence="1" id="KW-0732">Signal</keyword>